<dbReference type="WBParaSite" id="JU765_v2.g19434.t1">
    <property type="protein sequence ID" value="JU765_v2.g19434.t1"/>
    <property type="gene ID" value="JU765_v2.g19434"/>
</dbReference>
<reference evidence="2" key="1">
    <citation type="submission" date="2022-11" db="UniProtKB">
        <authorList>
            <consortium name="WormBaseParasite"/>
        </authorList>
    </citation>
    <scope>IDENTIFICATION</scope>
</reference>
<accession>A0AC34QUA5</accession>
<protein>
    <submittedName>
        <fullName evidence="2">Uncharacterized protein</fullName>
    </submittedName>
</protein>
<name>A0AC34QUA5_9BILA</name>
<dbReference type="Proteomes" id="UP000887576">
    <property type="component" value="Unplaced"/>
</dbReference>
<proteinExistence type="predicted"/>
<evidence type="ECO:0000313" key="1">
    <source>
        <dbReference type="Proteomes" id="UP000887576"/>
    </source>
</evidence>
<organism evidence="1 2">
    <name type="scientific">Panagrolaimus sp. JU765</name>
    <dbReference type="NCBI Taxonomy" id="591449"/>
    <lineage>
        <taxon>Eukaryota</taxon>
        <taxon>Metazoa</taxon>
        <taxon>Ecdysozoa</taxon>
        <taxon>Nematoda</taxon>
        <taxon>Chromadorea</taxon>
        <taxon>Rhabditida</taxon>
        <taxon>Tylenchina</taxon>
        <taxon>Panagrolaimomorpha</taxon>
        <taxon>Panagrolaimoidea</taxon>
        <taxon>Panagrolaimidae</taxon>
        <taxon>Panagrolaimus</taxon>
    </lineage>
</organism>
<evidence type="ECO:0000313" key="2">
    <source>
        <dbReference type="WBParaSite" id="JU765_v2.g19434.t1"/>
    </source>
</evidence>
<sequence length="101" mass="11537">MSDEEQAALNWFETNHYKNLEKLAAEELSSTKYPATVAELCTKKLEELLDKNPSANITAEELAESMASDARKLVPNEVKQRLINETLKHLNDYFEKLGPRK</sequence>